<organism evidence="1 2">
    <name type="scientific">Endocarpon pusillum (strain Z07020 / HMAS-L-300199)</name>
    <name type="common">Lichen-forming fungus</name>
    <dbReference type="NCBI Taxonomy" id="1263415"/>
    <lineage>
        <taxon>Eukaryota</taxon>
        <taxon>Fungi</taxon>
        <taxon>Dikarya</taxon>
        <taxon>Ascomycota</taxon>
        <taxon>Pezizomycotina</taxon>
        <taxon>Eurotiomycetes</taxon>
        <taxon>Chaetothyriomycetidae</taxon>
        <taxon>Verrucariales</taxon>
        <taxon>Verrucariaceae</taxon>
        <taxon>Endocarpon</taxon>
    </lineage>
</organism>
<protein>
    <submittedName>
        <fullName evidence="1">Uncharacterized protein</fullName>
    </submittedName>
</protein>
<evidence type="ECO:0000313" key="1">
    <source>
        <dbReference type="EMBL" id="ERF75020.1"/>
    </source>
</evidence>
<dbReference type="RefSeq" id="XP_007787649.1">
    <property type="nucleotide sequence ID" value="XM_007789459.1"/>
</dbReference>
<keyword evidence="2" id="KW-1185">Reference proteome</keyword>
<dbReference type="OrthoDB" id="3524686at2759"/>
<reference evidence="2" key="1">
    <citation type="journal article" date="2014" name="BMC Genomics">
        <title>Genome characteristics reveal the impact of lichenization on lichen-forming fungus Endocarpon pusillum Hedwig (Verrucariales, Ascomycota).</title>
        <authorList>
            <person name="Wang Y.-Y."/>
            <person name="Liu B."/>
            <person name="Zhang X.-Y."/>
            <person name="Zhou Q.-M."/>
            <person name="Zhang T."/>
            <person name="Li H."/>
            <person name="Yu Y.-F."/>
            <person name="Zhang X.-L."/>
            <person name="Hao X.-Y."/>
            <person name="Wang M."/>
            <person name="Wang L."/>
            <person name="Wei J.-C."/>
        </authorList>
    </citation>
    <scope>NUCLEOTIDE SEQUENCE [LARGE SCALE GENOMIC DNA]</scope>
    <source>
        <strain evidence="2">Z07020 / HMAS-L-300199</strain>
    </source>
</reference>
<gene>
    <name evidence="1" type="ORF">EPUS_09161</name>
</gene>
<proteinExistence type="predicted"/>
<name>U1HW90_ENDPU</name>
<dbReference type="EMBL" id="KE720835">
    <property type="protein sequence ID" value="ERF75020.1"/>
    <property type="molecule type" value="Genomic_DNA"/>
</dbReference>
<dbReference type="AlphaFoldDB" id="U1HW90"/>
<accession>U1HW90</accession>
<dbReference type="Proteomes" id="UP000019373">
    <property type="component" value="Unassembled WGS sequence"/>
</dbReference>
<dbReference type="HOGENOM" id="CLU_1704225_0_0_1"/>
<evidence type="ECO:0000313" key="2">
    <source>
        <dbReference type="Proteomes" id="UP000019373"/>
    </source>
</evidence>
<dbReference type="GeneID" id="19243994"/>
<sequence length="154" mass="17046">MSTSASAIWQRIQISTEAEQEFKFIDEVAKLWNLKIHVQSTPPLISSNSSTPMPDWITDRNESAVETPPSSVYTDTTENIDPLLLASTATPDQTTIHDFIDGDDFIGINEGKRHLLEVDFSVEDAAVIQKRFVTEETISEGNFSSVTAAMLVGR</sequence>